<evidence type="ECO:0000313" key="2">
    <source>
        <dbReference type="EMBL" id="GAP66273.1"/>
    </source>
</evidence>
<dbReference type="EMBL" id="DF970196">
    <property type="protein sequence ID" value="GAP66273.1"/>
    <property type="molecule type" value="Genomic_DNA"/>
</dbReference>
<gene>
    <name evidence="1" type="ORF">MBSD_1210</name>
    <name evidence="2" type="ORF">MBSD_n1577</name>
</gene>
<name>A0A0K8QN35_9GAMM</name>
<dbReference type="HOGENOM" id="CLU_117141_2_0_6"/>
<proteinExistence type="predicted"/>
<dbReference type="AlphaFoldDB" id="A0A0K8QN35"/>
<accession>A0A0K8QN35</accession>
<dbReference type="EMBL" id="DF952378">
    <property type="protein sequence ID" value="GAN44675.1"/>
    <property type="molecule type" value="Genomic_DNA"/>
</dbReference>
<reference evidence="2" key="2">
    <citation type="submission" date="2015-08" db="EMBL/GenBank/DDBJ databases">
        <title>Complete DNA Sequence of Pseudomonas syringae pv. actinidiae, the Causal Agent of Kiwifruit Canker Disease.</title>
        <authorList>
            <person name="Rikkerink E.H.A."/>
            <person name="Fineran P.C."/>
        </authorList>
    </citation>
    <scope>NUCLEOTIDE SEQUENCE</scope>
    <source>
        <strain evidence="2">SkMP5</strain>
    </source>
</reference>
<evidence type="ECO:0000313" key="1">
    <source>
        <dbReference type="EMBL" id="GAN44675.1"/>
    </source>
</evidence>
<organism evidence="2">
    <name type="scientific">Mizugakiibacter sediminis</name>
    <dbReference type="NCBI Taxonomy" id="1475481"/>
    <lineage>
        <taxon>Bacteria</taxon>
        <taxon>Pseudomonadati</taxon>
        <taxon>Pseudomonadota</taxon>
        <taxon>Gammaproteobacteria</taxon>
        <taxon>Lysobacterales</taxon>
        <taxon>Rhodanobacteraceae</taxon>
        <taxon>Mizugakiibacter</taxon>
    </lineage>
</organism>
<keyword evidence="3" id="KW-1185">Reference proteome</keyword>
<evidence type="ECO:0008006" key="4">
    <source>
        <dbReference type="Google" id="ProtNLM"/>
    </source>
</evidence>
<dbReference type="Pfam" id="PF05069">
    <property type="entry name" value="Phage_tail_S"/>
    <property type="match status" value="1"/>
</dbReference>
<reference evidence="1" key="1">
    <citation type="submission" date="2015-03" db="EMBL/GenBank/DDBJ databases">
        <title>Draft genome sequence of Mizugakiibacter sediminis skMP5.</title>
        <authorList>
            <person name="Watanabe T."/>
            <person name="Kojima H."/>
            <person name="Fukui M."/>
        </authorList>
    </citation>
    <scope>NUCLEOTIDE SEQUENCE</scope>
    <source>
        <strain evidence="1">SkMP5</strain>
    </source>
</reference>
<dbReference type="OrthoDB" id="2081253at2"/>
<evidence type="ECO:0000313" key="3">
    <source>
        <dbReference type="Proteomes" id="UP000253740"/>
    </source>
</evidence>
<dbReference type="STRING" id="1475481.GCA_000953855_01607"/>
<dbReference type="InterPro" id="IPR006522">
    <property type="entry name" value="Phage_virion_morphogenesis"/>
</dbReference>
<protein>
    <recommendedName>
        <fullName evidence="4">Phage virion morphogenesis protein</fullName>
    </recommendedName>
</protein>
<sequence>MAGAMIEVRVDGRAGAELARIADRAGDLADALREFGEYLLESHDRRFAQGVAPNGAPWAPLAASTLARKRGPGILRESQRLRQSLRYQLAGDTLQFGTDVVYAAAQQFGLPARTLRPKHGKALWWPGLPHPVAAVHHPGLPPRPFIGVSDDDLAELGRIVAGYLLDGATA</sequence>
<dbReference type="Proteomes" id="UP000253740">
    <property type="component" value="Unassembled WGS sequence"/>
</dbReference>
<dbReference type="RefSeq" id="WP_062536793.1">
    <property type="nucleotide sequence ID" value="NZ_DF970196.1"/>
</dbReference>